<dbReference type="AlphaFoldDB" id="A0A9N8W654"/>
<dbReference type="PANTHER" id="PTHR12277:SF64">
    <property type="entry name" value="SUPERFAMILY HYDROLASE, PUTATIVE (AFU_ORTHOLOGUE AFUA_3G01760)-RELATED"/>
    <property type="match status" value="1"/>
</dbReference>
<dbReference type="EMBL" id="CAJVPJ010000080">
    <property type="protein sequence ID" value="CAG8473509.1"/>
    <property type="molecule type" value="Genomic_DNA"/>
</dbReference>
<dbReference type="InterPro" id="IPR000073">
    <property type="entry name" value="AB_hydrolase_1"/>
</dbReference>
<reference evidence="2" key="1">
    <citation type="submission" date="2021-06" db="EMBL/GenBank/DDBJ databases">
        <authorList>
            <person name="Kallberg Y."/>
            <person name="Tangrot J."/>
            <person name="Rosling A."/>
        </authorList>
    </citation>
    <scope>NUCLEOTIDE SEQUENCE</scope>
    <source>
        <strain evidence="2">IA702</strain>
    </source>
</reference>
<dbReference type="GO" id="GO:0016020">
    <property type="term" value="C:membrane"/>
    <property type="evidence" value="ECO:0007669"/>
    <property type="project" value="TreeGrafter"/>
</dbReference>
<dbReference type="SUPFAM" id="SSF53474">
    <property type="entry name" value="alpha/beta-Hydrolases"/>
    <property type="match status" value="1"/>
</dbReference>
<dbReference type="OrthoDB" id="10249433at2759"/>
<dbReference type="PANTHER" id="PTHR12277">
    <property type="entry name" value="ALPHA/BETA HYDROLASE DOMAIN-CONTAINING PROTEIN"/>
    <property type="match status" value="1"/>
</dbReference>
<gene>
    <name evidence="2" type="ORF">POCULU_LOCUS1161</name>
</gene>
<evidence type="ECO:0000259" key="1">
    <source>
        <dbReference type="Pfam" id="PF00561"/>
    </source>
</evidence>
<accession>A0A9N8W654</accession>
<evidence type="ECO:0000313" key="3">
    <source>
        <dbReference type="Proteomes" id="UP000789572"/>
    </source>
</evidence>
<dbReference type="InterPro" id="IPR029058">
    <property type="entry name" value="AB_hydrolase_fold"/>
</dbReference>
<organism evidence="2 3">
    <name type="scientific">Paraglomus occultum</name>
    <dbReference type="NCBI Taxonomy" id="144539"/>
    <lineage>
        <taxon>Eukaryota</taxon>
        <taxon>Fungi</taxon>
        <taxon>Fungi incertae sedis</taxon>
        <taxon>Mucoromycota</taxon>
        <taxon>Glomeromycotina</taxon>
        <taxon>Glomeromycetes</taxon>
        <taxon>Paraglomerales</taxon>
        <taxon>Paraglomeraceae</taxon>
        <taxon>Paraglomus</taxon>
    </lineage>
</organism>
<comment type="caution">
    <text evidence="2">The sequence shown here is derived from an EMBL/GenBank/DDBJ whole genome shotgun (WGS) entry which is preliminary data.</text>
</comment>
<sequence length="371" mass="42675">MSGIAISTRANRQFRSILQHNYFKPLCILKNANQKKLFDHKRATFTSWSAQEAAIQFSLTKLGLIAVGVPLAVYVYKCTMLVLFQNKLIYVPYLPPGSRQVQLDNTLVDQRMLCKKVNVWTQDGCKLAGIIVRAKKSKEFQAGLDETSWRDIDDNDPVMIYFQGNAGTMLTRLPVFERLLLHQTKSTPNLTIAGIGYRGYWLSTGHPFEKGLQRDALAIFDFVRQQFPKNPLYLYGHSLGGAVMLYLASHPHVQREVKGIILENTFTSMQDMAATLYPQSWLPYKYLARSPYILRSRWESEKRIRAVTTPILFLSSVDDEIIPQSQMMRLRDNAINAKFTTWIEFHNALHMNTYMQDGYLEAIKQFIDKTL</sequence>
<name>A0A9N8W654_9GLOM</name>
<keyword evidence="3" id="KW-1185">Reference proteome</keyword>
<dbReference type="Pfam" id="PF00561">
    <property type="entry name" value="Abhydrolase_1"/>
    <property type="match status" value="1"/>
</dbReference>
<dbReference type="GO" id="GO:0008474">
    <property type="term" value="F:palmitoyl-(protein) hydrolase activity"/>
    <property type="evidence" value="ECO:0007669"/>
    <property type="project" value="TreeGrafter"/>
</dbReference>
<dbReference type="Proteomes" id="UP000789572">
    <property type="component" value="Unassembled WGS sequence"/>
</dbReference>
<dbReference type="Gene3D" id="3.40.50.1820">
    <property type="entry name" value="alpha/beta hydrolase"/>
    <property type="match status" value="1"/>
</dbReference>
<protein>
    <submittedName>
        <fullName evidence="2">8581_t:CDS:1</fullName>
    </submittedName>
</protein>
<feature type="domain" description="AB hydrolase-1" evidence="1">
    <location>
        <begin position="197"/>
        <end position="281"/>
    </location>
</feature>
<evidence type="ECO:0000313" key="2">
    <source>
        <dbReference type="EMBL" id="CAG8473509.1"/>
    </source>
</evidence>
<proteinExistence type="predicted"/>